<comment type="caution">
    <text evidence="2">The sequence shown here is derived from an EMBL/GenBank/DDBJ whole genome shotgun (WGS) entry which is preliminary data.</text>
</comment>
<dbReference type="RefSeq" id="WP_149853337.1">
    <property type="nucleotide sequence ID" value="NZ_VUOB01000062.1"/>
</dbReference>
<dbReference type="EMBL" id="VUOB01000062">
    <property type="protein sequence ID" value="KAA2254285.1"/>
    <property type="molecule type" value="Genomic_DNA"/>
</dbReference>
<dbReference type="InterPro" id="IPR054567">
    <property type="entry name" value="NNH7"/>
</dbReference>
<dbReference type="OrthoDB" id="419933at2"/>
<organism evidence="2 3">
    <name type="scientific">Solihabitans fulvus</name>
    <dbReference type="NCBI Taxonomy" id="1892852"/>
    <lineage>
        <taxon>Bacteria</taxon>
        <taxon>Bacillati</taxon>
        <taxon>Actinomycetota</taxon>
        <taxon>Actinomycetes</taxon>
        <taxon>Pseudonocardiales</taxon>
        <taxon>Pseudonocardiaceae</taxon>
        <taxon>Solihabitans</taxon>
    </lineage>
</organism>
<protein>
    <recommendedName>
        <fullName evidence="1">NACHT N-terminal Helical domain-containing protein</fullName>
    </recommendedName>
</protein>
<dbReference type="AlphaFoldDB" id="A0A5B2WRY7"/>
<dbReference type="Gene3D" id="3.40.50.300">
    <property type="entry name" value="P-loop containing nucleotide triphosphate hydrolases"/>
    <property type="match status" value="1"/>
</dbReference>
<reference evidence="2 3" key="1">
    <citation type="submission" date="2019-09" db="EMBL/GenBank/DDBJ databases">
        <title>Goodfellowia gen. nov., a new genus of the Pseudonocardineae related to Actinoalloteichus, containing Goodfellowia coeruleoviolacea gen. nov., comb. nov. gen. nov., comb. nov.</title>
        <authorList>
            <person name="Labeda D."/>
        </authorList>
    </citation>
    <scope>NUCLEOTIDE SEQUENCE [LARGE SCALE GENOMIC DNA]</scope>
    <source>
        <strain evidence="2 3">AN110305</strain>
    </source>
</reference>
<reference evidence="2 3" key="2">
    <citation type="submission" date="2019-09" db="EMBL/GenBank/DDBJ databases">
        <authorList>
            <person name="Jin C."/>
        </authorList>
    </citation>
    <scope>NUCLEOTIDE SEQUENCE [LARGE SCALE GENOMIC DNA]</scope>
    <source>
        <strain evidence="2 3">AN110305</strain>
    </source>
</reference>
<dbReference type="Proteomes" id="UP000323454">
    <property type="component" value="Unassembled WGS sequence"/>
</dbReference>
<feature type="domain" description="NACHT N-terminal Helical" evidence="1">
    <location>
        <begin position="2"/>
        <end position="222"/>
    </location>
</feature>
<dbReference type="Pfam" id="PF22738">
    <property type="entry name" value="NNH7"/>
    <property type="match status" value="1"/>
</dbReference>
<keyword evidence="3" id="KW-1185">Reference proteome</keyword>
<sequence length="1114" mass="122771">MRRTLTYLDAVRLLGRDDSAFLDLVDRLSGMALLATGNLHLLGARTELVRLGRTVLGSLKERVSGLKRHDRTQRLEAAHAIVVVTAFFEALAEAELPFDVADLELTVPDKLAMARPDGPPRASMINLPSILLGHRLPMPVPTVPYERVVAELSSYYEGVALDFCDLLTGLAVWDQLTERDRDRVREAARGPVPAAAVRRYEEHYRRLAVDCPEFFVWASMQDHAGTRALLSDLEANVCGGLAGLYEQLDLQNTALTGMRDLLRGVAGVDILDDRRQRLARAYRATLDKPIVETGDAPGGLVVPPLGAGYVDPQCRVGVVTAGDDPSQDSWWEPMPRRADLQGLLAGHFTSSQATEAPLVVLGQPGSGKSVLTRMLAAQLPAGDFLPVRVVLRDVPADVDLQDQIEHAIRAATGERLSWPDLARSAGQAVPVVLLDGFDELLQATGVNQSDYLTRIQAFQRREADQDRPVVVVVTSRTAVANRARFPDGTTVLRLEPFGEEHVSRWLDVWNRANAGYFAAHGLSPLSAQAALAHPDLAQQPLLLMMLALYDASGNALQSSGGSLAKAELYERLLDRFARREIEKDRTDLPPELITEAVERELYRLSVVAFAMFNRGAQWVTETDLNADLPVLLKDRAPTPESGLRAPLTAAQIVVGRFFFVHEARAARDDQRLHTYEFLHATFGEYLVARLMHRALHRMVLAKAAAGASPFDHDPVDDRLLHALLSFTPLSVSTATLGFLGELFDGFTEPHQRLLSALLRQLLTRARYPRDDRGLDRYEPRPLTLPARIASYTSNLVLLAVLIGRETLASTLFGPEDPIAAWRREALLWRSQFTPDEWRSVVGCLAPQRIHKDGTRDLCLRLDDGTFETPLVGTQWSLLSRVRLRGVQRQNYFMCDAEEDLANDTLEPLVHALEPAYRLLFSKGAGEERSLANVLLTAWLAPARRAPLDERVSLYRRLVSLDAGPGRHDCVNLALELLLRDSGLPADSVLDVLHSIGPILSRLRKDLVTDCALKALGSSESGDNAVMVLLGAVLFDPTRERDPLMLLRAWVGVAEHGRSEAAKEEVPDFDDPVQFLTSTIDLAAVAATEPSLVRRARWAATDLGIADLVTWPAGC</sequence>
<dbReference type="InterPro" id="IPR027417">
    <property type="entry name" value="P-loop_NTPase"/>
</dbReference>
<evidence type="ECO:0000313" key="3">
    <source>
        <dbReference type="Proteomes" id="UP000323454"/>
    </source>
</evidence>
<evidence type="ECO:0000259" key="1">
    <source>
        <dbReference type="Pfam" id="PF22738"/>
    </source>
</evidence>
<name>A0A5B2WRY7_9PSEU</name>
<evidence type="ECO:0000313" key="2">
    <source>
        <dbReference type="EMBL" id="KAA2254285.1"/>
    </source>
</evidence>
<accession>A0A5B2WRY7</accession>
<gene>
    <name evidence="2" type="ORF">F0L68_30630</name>
</gene>
<proteinExistence type="predicted"/>
<dbReference type="SUPFAM" id="SSF52540">
    <property type="entry name" value="P-loop containing nucleoside triphosphate hydrolases"/>
    <property type="match status" value="1"/>
</dbReference>